<feature type="region of interest" description="Disordered" evidence="6">
    <location>
        <begin position="302"/>
        <end position="323"/>
    </location>
</feature>
<keyword evidence="10" id="KW-1185">Reference proteome</keyword>
<keyword evidence="7" id="KW-0472">Membrane</keyword>
<dbReference type="Pfam" id="PF00028">
    <property type="entry name" value="Cadherin"/>
    <property type="match status" value="1"/>
</dbReference>
<evidence type="ECO:0000313" key="10">
    <source>
        <dbReference type="Proteomes" id="UP001195483"/>
    </source>
</evidence>
<keyword evidence="5" id="KW-0106">Calcium</keyword>
<evidence type="ECO:0000256" key="6">
    <source>
        <dbReference type="SAM" id="MobiDB-lite"/>
    </source>
</evidence>
<evidence type="ECO:0000256" key="5">
    <source>
        <dbReference type="PROSITE-ProRule" id="PRU00043"/>
    </source>
</evidence>
<dbReference type="PROSITE" id="PS50268">
    <property type="entry name" value="CADHERIN_2"/>
    <property type="match status" value="1"/>
</dbReference>
<keyword evidence="2 7" id="KW-0812">Transmembrane</keyword>
<dbReference type="SMART" id="SM00112">
    <property type="entry name" value="CA"/>
    <property type="match status" value="2"/>
</dbReference>
<dbReference type="InterPro" id="IPR002126">
    <property type="entry name" value="Cadherin-like_dom"/>
</dbReference>
<dbReference type="GO" id="GO:0005886">
    <property type="term" value="C:plasma membrane"/>
    <property type="evidence" value="ECO:0007669"/>
    <property type="project" value="TreeGrafter"/>
</dbReference>
<dbReference type="GO" id="GO:0007156">
    <property type="term" value="P:homophilic cell adhesion via plasma membrane adhesion molecules"/>
    <property type="evidence" value="ECO:0007669"/>
    <property type="project" value="InterPro"/>
</dbReference>
<evidence type="ECO:0000259" key="8">
    <source>
        <dbReference type="PROSITE" id="PS50268"/>
    </source>
</evidence>
<evidence type="ECO:0000256" key="4">
    <source>
        <dbReference type="ARBA" id="ARBA00023180"/>
    </source>
</evidence>
<feature type="domain" description="Cadherin" evidence="8">
    <location>
        <begin position="9"/>
        <end position="107"/>
    </location>
</feature>
<proteinExistence type="predicted"/>
<dbReference type="InterPro" id="IPR015919">
    <property type="entry name" value="Cadherin-like_sf"/>
</dbReference>
<dbReference type="CDD" id="cd11304">
    <property type="entry name" value="Cadherin_repeat"/>
    <property type="match status" value="1"/>
</dbReference>
<keyword evidence="4" id="KW-0325">Glycoprotein</keyword>
<comment type="caution">
    <text evidence="9">The sequence shown here is derived from an EMBL/GenBank/DDBJ whole genome shotgun (WGS) entry which is preliminary data.</text>
</comment>
<evidence type="ECO:0000256" key="1">
    <source>
        <dbReference type="ARBA" id="ARBA00004167"/>
    </source>
</evidence>
<feature type="transmembrane region" description="Helical" evidence="7">
    <location>
        <begin position="268"/>
        <end position="293"/>
    </location>
</feature>
<organism evidence="9 10">
    <name type="scientific">Potamilus streckersoni</name>
    <dbReference type="NCBI Taxonomy" id="2493646"/>
    <lineage>
        <taxon>Eukaryota</taxon>
        <taxon>Metazoa</taxon>
        <taxon>Spiralia</taxon>
        <taxon>Lophotrochozoa</taxon>
        <taxon>Mollusca</taxon>
        <taxon>Bivalvia</taxon>
        <taxon>Autobranchia</taxon>
        <taxon>Heteroconchia</taxon>
        <taxon>Palaeoheterodonta</taxon>
        <taxon>Unionida</taxon>
        <taxon>Unionoidea</taxon>
        <taxon>Unionidae</taxon>
        <taxon>Ambleminae</taxon>
        <taxon>Lampsilini</taxon>
        <taxon>Potamilus</taxon>
    </lineage>
</organism>
<name>A0AAE0SQ62_9BIVA</name>
<protein>
    <recommendedName>
        <fullName evidence="8">Cadherin domain-containing protein</fullName>
    </recommendedName>
</protein>
<keyword evidence="3 7" id="KW-1133">Transmembrane helix</keyword>
<sequence>MSALIQPDMAKKTTVGTVVYNLLERTSDKDRPASGSFFYDLVNNRQDKFRIVSASSGEIRLAPPLDYESGQRGYFLNISVKVYSPARTSFASLWINVNDVNDQGPQYDYPDCVAPCLIPEYTAITNLAYTGPLKVQPASIRAHDLDTLNFSIGYSFFDDLSGASSNNDDSGFFRIDKNNGTVYQLKPASEDHWPTKRLVVIVRINNSDYLTLGTVYVEINLDAAEAGSSQSAAHAILMVRVRKRDHTLNATEVEPRDSSTMIKRGNSLLSAVIAVNVLTGIILITSATVIFLIQRRYRKMVSSEHTKSERSTKEEEIHSERPE</sequence>
<dbReference type="InterPro" id="IPR050174">
    <property type="entry name" value="Protocadherin/Cadherin-CA"/>
</dbReference>
<dbReference type="Gene3D" id="2.60.40.60">
    <property type="entry name" value="Cadherins"/>
    <property type="match status" value="1"/>
</dbReference>
<evidence type="ECO:0000313" key="9">
    <source>
        <dbReference type="EMBL" id="KAK3596167.1"/>
    </source>
</evidence>
<reference evidence="9" key="3">
    <citation type="submission" date="2023-05" db="EMBL/GenBank/DDBJ databases">
        <authorList>
            <person name="Smith C.H."/>
        </authorList>
    </citation>
    <scope>NUCLEOTIDE SEQUENCE</scope>
    <source>
        <strain evidence="9">CHS0354</strain>
        <tissue evidence="9">Mantle</tissue>
    </source>
</reference>
<gene>
    <name evidence="9" type="ORF">CHS0354_020624</name>
</gene>
<dbReference type="AlphaFoldDB" id="A0AAE0SQ62"/>
<dbReference type="PANTHER" id="PTHR24028">
    <property type="entry name" value="CADHERIN-87A"/>
    <property type="match status" value="1"/>
</dbReference>
<dbReference type="SUPFAM" id="SSF49313">
    <property type="entry name" value="Cadherin-like"/>
    <property type="match status" value="2"/>
</dbReference>
<evidence type="ECO:0000256" key="3">
    <source>
        <dbReference type="ARBA" id="ARBA00022989"/>
    </source>
</evidence>
<evidence type="ECO:0000256" key="7">
    <source>
        <dbReference type="SAM" id="Phobius"/>
    </source>
</evidence>
<dbReference type="EMBL" id="JAEAOA010001257">
    <property type="protein sequence ID" value="KAK3596167.1"/>
    <property type="molecule type" value="Genomic_DNA"/>
</dbReference>
<accession>A0AAE0SQ62</accession>
<evidence type="ECO:0000256" key="2">
    <source>
        <dbReference type="ARBA" id="ARBA00022692"/>
    </source>
</evidence>
<reference evidence="9" key="1">
    <citation type="journal article" date="2021" name="Genome Biol. Evol.">
        <title>A High-Quality Reference Genome for a Parasitic Bivalve with Doubly Uniparental Inheritance (Bivalvia: Unionida).</title>
        <authorList>
            <person name="Smith C.H."/>
        </authorList>
    </citation>
    <scope>NUCLEOTIDE SEQUENCE</scope>
    <source>
        <strain evidence="9">CHS0354</strain>
    </source>
</reference>
<reference evidence="9" key="2">
    <citation type="journal article" date="2021" name="Genome Biol. Evol.">
        <title>Developing a high-quality reference genome for a parasitic bivalve with doubly uniparental inheritance (Bivalvia: Unionida).</title>
        <authorList>
            <person name="Smith C.H."/>
        </authorList>
    </citation>
    <scope>NUCLEOTIDE SEQUENCE</scope>
    <source>
        <strain evidence="9">CHS0354</strain>
        <tissue evidence="9">Mantle</tissue>
    </source>
</reference>
<dbReference type="Proteomes" id="UP001195483">
    <property type="component" value="Unassembled WGS sequence"/>
</dbReference>
<dbReference type="GO" id="GO:0005509">
    <property type="term" value="F:calcium ion binding"/>
    <property type="evidence" value="ECO:0007669"/>
    <property type="project" value="UniProtKB-UniRule"/>
</dbReference>
<dbReference type="PANTHER" id="PTHR24028:SF146">
    <property type="entry name" value="CADHERIN 96CB, ISOFORM D-RELATED"/>
    <property type="match status" value="1"/>
</dbReference>
<comment type="subcellular location">
    <subcellularLocation>
        <location evidence="1">Membrane</location>
        <topology evidence="1">Single-pass membrane protein</topology>
    </subcellularLocation>
</comment>